<dbReference type="PANTHER" id="PTHR43479:SF11">
    <property type="entry name" value="ACREF_ENVCD OPERON REPRESSOR-RELATED"/>
    <property type="match status" value="1"/>
</dbReference>
<dbReference type="Pfam" id="PF00440">
    <property type="entry name" value="TetR_N"/>
    <property type="match status" value="1"/>
</dbReference>
<protein>
    <submittedName>
        <fullName evidence="4">Putative acrEF/envCD operon repressor</fullName>
    </submittedName>
</protein>
<sequence length="177" mass="20330">MDKKEKIIEVALQLFAEHGFEKTPISTICEQAEISKGSVFHHFKNKNELLRAVFTHMTDINNNVDQQDEHLTSSEGRLEAMIDSIFVGMTIAQHRKMYHFNFSVMVHPTTRNIVLDLIEERYQGLQASTEEVFRALSHPNPSVVTRMLIATIHRIMVSGYFYPPSPLLVRCYTAADH</sequence>
<evidence type="ECO:0000259" key="3">
    <source>
        <dbReference type="PROSITE" id="PS50977"/>
    </source>
</evidence>
<dbReference type="GO" id="GO:0003677">
    <property type="term" value="F:DNA binding"/>
    <property type="evidence" value="ECO:0007669"/>
    <property type="project" value="UniProtKB-UniRule"/>
</dbReference>
<name>A0A240EKM0_9VIBR</name>
<dbReference type="PRINTS" id="PR00455">
    <property type="entry name" value="HTHTETR"/>
</dbReference>
<gene>
    <name evidence="4" type="primary">envR</name>
    <name evidence="4" type="ORF">VTH8203_02837</name>
</gene>
<dbReference type="Proteomes" id="UP000219336">
    <property type="component" value="Unassembled WGS sequence"/>
</dbReference>
<feature type="DNA-binding region" description="H-T-H motif" evidence="2">
    <location>
        <begin position="24"/>
        <end position="43"/>
    </location>
</feature>
<proteinExistence type="predicted"/>
<keyword evidence="5" id="KW-1185">Reference proteome</keyword>
<dbReference type="SUPFAM" id="SSF46689">
    <property type="entry name" value="Homeodomain-like"/>
    <property type="match status" value="1"/>
</dbReference>
<feature type="domain" description="HTH tetR-type" evidence="3">
    <location>
        <begin position="1"/>
        <end position="61"/>
    </location>
</feature>
<dbReference type="PANTHER" id="PTHR43479">
    <property type="entry name" value="ACREF/ENVCD OPERON REPRESSOR-RELATED"/>
    <property type="match status" value="1"/>
</dbReference>
<evidence type="ECO:0000313" key="5">
    <source>
        <dbReference type="Proteomes" id="UP000219336"/>
    </source>
</evidence>
<dbReference type="AlphaFoldDB" id="A0A240EKM0"/>
<organism evidence="4 5">
    <name type="scientific">Vibrio thalassae</name>
    <dbReference type="NCBI Taxonomy" id="1243014"/>
    <lineage>
        <taxon>Bacteria</taxon>
        <taxon>Pseudomonadati</taxon>
        <taxon>Pseudomonadota</taxon>
        <taxon>Gammaproteobacteria</taxon>
        <taxon>Vibrionales</taxon>
        <taxon>Vibrionaceae</taxon>
        <taxon>Vibrio</taxon>
    </lineage>
</organism>
<evidence type="ECO:0000256" key="1">
    <source>
        <dbReference type="ARBA" id="ARBA00023125"/>
    </source>
</evidence>
<dbReference type="InterPro" id="IPR050624">
    <property type="entry name" value="HTH-type_Tx_Regulator"/>
</dbReference>
<keyword evidence="1 2" id="KW-0238">DNA-binding</keyword>
<dbReference type="Gene3D" id="1.10.357.10">
    <property type="entry name" value="Tetracycline Repressor, domain 2"/>
    <property type="match status" value="1"/>
</dbReference>
<reference evidence="5" key="1">
    <citation type="submission" date="2016-06" db="EMBL/GenBank/DDBJ databases">
        <authorList>
            <person name="Rodrigo-Torres L."/>
            <person name="Arahal R.D."/>
            <person name="Lucena T."/>
        </authorList>
    </citation>
    <scope>NUCLEOTIDE SEQUENCE [LARGE SCALE GENOMIC DNA]</scope>
    <source>
        <strain evidence="5">CECT8203</strain>
    </source>
</reference>
<evidence type="ECO:0000256" key="2">
    <source>
        <dbReference type="PROSITE-ProRule" id="PRU00335"/>
    </source>
</evidence>
<dbReference type="InterPro" id="IPR009057">
    <property type="entry name" value="Homeodomain-like_sf"/>
</dbReference>
<dbReference type="EMBL" id="OANU01000051">
    <property type="protein sequence ID" value="SNX49194.1"/>
    <property type="molecule type" value="Genomic_DNA"/>
</dbReference>
<dbReference type="PROSITE" id="PS50977">
    <property type="entry name" value="HTH_TETR_2"/>
    <property type="match status" value="1"/>
</dbReference>
<accession>A0A240EKM0</accession>
<evidence type="ECO:0000313" key="4">
    <source>
        <dbReference type="EMBL" id="SNX49194.1"/>
    </source>
</evidence>
<dbReference type="InterPro" id="IPR001647">
    <property type="entry name" value="HTH_TetR"/>
</dbReference>